<dbReference type="PROSITE" id="PS00198">
    <property type="entry name" value="4FE4S_FER_1"/>
    <property type="match status" value="1"/>
</dbReference>
<evidence type="ECO:0000256" key="3">
    <source>
        <dbReference type="ARBA" id="ARBA00022548"/>
    </source>
</evidence>
<keyword evidence="5" id="KW-0479">Metal-binding</keyword>
<keyword evidence="13" id="KW-0413">Isomerase</keyword>
<accession>A0A2T4UMW6</accession>
<organism evidence="20 21">
    <name type="scientific">Paraconexibacter algicola</name>
    <dbReference type="NCBI Taxonomy" id="2133960"/>
    <lineage>
        <taxon>Bacteria</taxon>
        <taxon>Bacillati</taxon>
        <taxon>Actinomycetota</taxon>
        <taxon>Thermoleophilia</taxon>
        <taxon>Solirubrobacterales</taxon>
        <taxon>Paraconexibacteraceae</taxon>
        <taxon>Paraconexibacter</taxon>
    </lineage>
</organism>
<dbReference type="Proteomes" id="UP000240739">
    <property type="component" value="Unassembled WGS sequence"/>
</dbReference>
<dbReference type="PRINTS" id="PR00411">
    <property type="entry name" value="PNDRDTASEI"/>
</dbReference>
<reference evidence="20 21" key="1">
    <citation type="submission" date="2018-03" db="EMBL/GenBank/DDBJ databases">
        <title>Aquarubrobacter algicola gen. nov., sp. nov., a novel actinobacterium isolated from shallow eutrophic lake during the end of cyanobacterial harmful algal blooms.</title>
        <authorList>
            <person name="Chun S.J."/>
        </authorList>
    </citation>
    <scope>NUCLEOTIDE SEQUENCE [LARGE SCALE GENOMIC DNA]</scope>
    <source>
        <strain evidence="20 21">Seoho-28</strain>
    </source>
</reference>
<keyword evidence="6" id="KW-0274">FAD</keyword>
<evidence type="ECO:0000256" key="4">
    <source>
        <dbReference type="ARBA" id="ARBA00022630"/>
    </source>
</evidence>
<evidence type="ECO:0000256" key="8">
    <source>
        <dbReference type="ARBA" id="ARBA00023004"/>
    </source>
</evidence>
<keyword evidence="11" id="KW-1207">Sterol metabolism</keyword>
<dbReference type="AlphaFoldDB" id="A0A2T4UMW6"/>
<name>A0A2T4UMW6_9ACTN</name>
<keyword evidence="7" id="KW-0560">Oxidoreductase</keyword>
<keyword evidence="3" id="KW-0153">Cholesterol metabolism</keyword>
<dbReference type="InterPro" id="IPR052542">
    <property type="entry name" value="Cholesterol_Oxidase"/>
</dbReference>
<evidence type="ECO:0000256" key="9">
    <source>
        <dbReference type="ARBA" id="ARBA00023014"/>
    </source>
</evidence>
<evidence type="ECO:0000256" key="11">
    <source>
        <dbReference type="ARBA" id="ARBA00023166"/>
    </source>
</evidence>
<evidence type="ECO:0000256" key="14">
    <source>
        <dbReference type="ARBA" id="ARBA00038856"/>
    </source>
</evidence>
<evidence type="ECO:0000256" key="1">
    <source>
        <dbReference type="ARBA" id="ARBA00001974"/>
    </source>
</evidence>
<dbReference type="Gene3D" id="3.50.50.60">
    <property type="entry name" value="FAD/NAD(P)-binding domain"/>
    <property type="match status" value="3"/>
</dbReference>
<keyword evidence="21" id="KW-1185">Reference proteome</keyword>
<comment type="similarity">
    <text evidence="2">Belongs to the GMC oxidoreductase family.</text>
</comment>
<dbReference type="PANTHER" id="PTHR47470">
    <property type="entry name" value="CHOLESTEROL OXIDASE"/>
    <property type="match status" value="1"/>
</dbReference>
<gene>
    <name evidence="20" type="ORF">C7Y72_13520</name>
</gene>
<dbReference type="PANTHER" id="PTHR47470:SF1">
    <property type="entry name" value="FAD-DEPENDENT OXIDOREDUCTASE 2 FAD BINDING DOMAIN-CONTAINING PROTEIN"/>
    <property type="match status" value="1"/>
</dbReference>
<evidence type="ECO:0000259" key="19">
    <source>
        <dbReference type="PROSITE" id="PS51379"/>
    </source>
</evidence>
<dbReference type="PROSITE" id="PS51379">
    <property type="entry name" value="4FE4S_FER_2"/>
    <property type="match status" value="1"/>
</dbReference>
<dbReference type="OrthoDB" id="517968at2"/>
<protein>
    <recommendedName>
        <fullName evidence="17">Cholesterol oxidase</fullName>
        <ecNumber evidence="16">1.1.3.6</ecNumber>
        <ecNumber evidence="14">5.3.3.1</ecNumber>
    </recommendedName>
    <alternativeName>
        <fullName evidence="18">Cholesterol isomerase</fullName>
    </alternativeName>
</protein>
<proteinExistence type="inferred from homology"/>
<evidence type="ECO:0000256" key="2">
    <source>
        <dbReference type="ARBA" id="ARBA00010790"/>
    </source>
</evidence>
<dbReference type="GO" id="GO:0004769">
    <property type="term" value="F:steroid Delta-isomerase activity"/>
    <property type="evidence" value="ECO:0007669"/>
    <property type="project" value="UniProtKB-EC"/>
</dbReference>
<dbReference type="RefSeq" id="WP_107569350.1">
    <property type="nucleotide sequence ID" value="NZ_PYYB01000001.1"/>
</dbReference>
<dbReference type="SUPFAM" id="SSF51905">
    <property type="entry name" value="FAD/NAD(P)-binding domain"/>
    <property type="match status" value="1"/>
</dbReference>
<dbReference type="GO" id="GO:0051536">
    <property type="term" value="F:iron-sulfur cluster binding"/>
    <property type="evidence" value="ECO:0007669"/>
    <property type="project" value="UniProtKB-KW"/>
</dbReference>
<keyword evidence="12" id="KW-0753">Steroid metabolism</keyword>
<dbReference type="Pfam" id="PF13450">
    <property type="entry name" value="NAD_binding_8"/>
    <property type="match status" value="1"/>
</dbReference>
<dbReference type="InterPro" id="IPR017896">
    <property type="entry name" value="4Fe4S_Fe-S-bd"/>
</dbReference>
<dbReference type="InterPro" id="IPR017900">
    <property type="entry name" value="4Fe4S_Fe_S_CS"/>
</dbReference>
<evidence type="ECO:0000256" key="5">
    <source>
        <dbReference type="ARBA" id="ARBA00022723"/>
    </source>
</evidence>
<sequence length="574" mass="62044">MAGVERQYDYDWIVIGSGFGGSVSALRLAQKGYKVLVLEAGRRFEDKDFPKSTWDARNYFFAPKLGMRGILRLSIFKDIFIASGAGVGGGSLGYANTLYRAPERFYNDGQWSSLGNWGVDLEEHYDEAERMLGVTDYWKDDAADQLLKEFGEEIGCGDTYSKTRVGVYQGTPGVTVPDPFFDGEGPDRTGCIDCGRCMVGCPHGAKNTLVKNYLYLAEQLGVRVEPSRMVLDVRPLARADGSDGYVVTDERAGSWVRKGRRELRARGVIFSAGALGTNRLLANIKHRGSLSISDQLGELVRTNSEAILGITVPEDFPADITDRVAITSSIYPDPDTHIETCVYGDAGGSMQYLNTILTGDGTRVTRPLKWAATAIRHPRQFWKATFFKGGSKRAIIILVMQTLDNAIALRAKPKRFGKGVKLVTEQDPLKPNPTFIPIGNTVTQWFADRTGGVPQSSTMEALFNIPSTAHILGGAVIGADATTGVIDKEQRIFGYENLMVCDGAAVPANIGVNPSLTITAMTELAMSRIPRKGEDRKALHAAPTPIDLAITQVSPEPVAVPAGPSAAGPASPAA</sequence>
<dbReference type="EC" id="1.1.3.6" evidence="16"/>
<dbReference type="Pfam" id="PF05199">
    <property type="entry name" value="GMC_oxred_C"/>
    <property type="match status" value="1"/>
</dbReference>
<evidence type="ECO:0000256" key="13">
    <source>
        <dbReference type="ARBA" id="ARBA00023235"/>
    </source>
</evidence>
<comment type="cofactor">
    <cofactor evidence="1">
        <name>FAD</name>
        <dbReference type="ChEBI" id="CHEBI:57692"/>
    </cofactor>
</comment>
<evidence type="ECO:0000256" key="7">
    <source>
        <dbReference type="ARBA" id="ARBA00023002"/>
    </source>
</evidence>
<evidence type="ECO:0000256" key="16">
    <source>
        <dbReference type="ARBA" id="ARBA00049723"/>
    </source>
</evidence>
<evidence type="ECO:0000256" key="15">
    <source>
        <dbReference type="ARBA" id="ARBA00049645"/>
    </source>
</evidence>
<dbReference type="EMBL" id="PYYB01000001">
    <property type="protein sequence ID" value="PTL60583.1"/>
    <property type="molecule type" value="Genomic_DNA"/>
</dbReference>
<dbReference type="GO" id="GO:0016995">
    <property type="term" value="F:cholesterol oxidase activity"/>
    <property type="evidence" value="ECO:0007669"/>
    <property type="project" value="UniProtKB-EC"/>
</dbReference>
<evidence type="ECO:0000313" key="21">
    <source>
        <dbReference type="Proteomes" id="UP000240739"/>
    </source>
</evidence>
<dbReference type="GO" id="GO:0046872">
    <property type="term" value="F:metal ion binding"/>
    <property type="evidence" value="ECO:0007669"/>
    <property type="project" value="UniProtKB-KW"/>
</dbReference>
<feature type="domain" description="4Fe-4S ferredoxin-type" evidence="19">
    <location>
        <begin position="177"/>
        <end position="212"/>
    </location>
</feature>
<keyword evidence="9" id="KW-0411">Iron-sulfur</keyword>
<comment type="caution">
    <text evidence="20">The sequence shown here is derived from an EMBL/GenBank/DDBJ whole genome shotgun (WGS) entry which is preliminary data.</text>
</comment>
<evidence type="ECO:0000256" key="17">
    <source>
        <dbReference type="ARBA" id="ARBA00049744"/>
    </source>
</evidence>
<evidence type="ECO:0000256" key="12">
    <source>
        <dbReference type="ARBA" id="ARBA00023221"/>
    </source>
</evidence>
<dbReference type="InterPro" id="IPR036188">
    <property type="entry name" value="FAD/NAD-bd_sf"/>
</dbReference>
<dbReference type="GO" id="GO:0008203">
    <property type="term" value="P:cholesterol metabolic process"/>
    <property type="evidence" value="ECO:0007669"/>
    <property type="project" value="UniProtKB-KW"/>
</dbReference>
<keyword evidence="4" id="KW-0285">Flavoprotein</keyword>
<dbReference type="InterPro" id="IPR007867">
    <property type="entry name" value="GMC_OxRtase_C"/>
</dbReference>
<keyword evidence="8" id="KW-0408">Iron</keyword>
<evidence type="ECO:0000313" key="20">
    <source>
        <dbReference type="EMBL" id="PTL60583.1"/>
    </source>
</evidence>
<keyword evidence="10" id="KW-0443">Lipid metabolism</keyword>
<evidence type="ECO:0000256" key="18">
    <source>
        <dbReference type="ARBA" id="ARBA00049778"/>
    </source>
</evidence>
<dbReference type="EC" id="5.3.3.1" evidence="14"/>
<evidence type="ECO:0000256" key="6">
    <source>
        <dbReference type="ARBA" id="ARBA00022827"/>
    </source>
</evidence>
<evidence type="ECO:0000256" key="10">
    <source>
        <dbReference type="ARBA" id="ARBA00023098"/>
    </source>
</evidence>
<comment type="pathway">
    <text evidence="15">Steroid metabolism; cholesterol degradation.</text>
</comment>